<dbReference type="PROSITE" id="PS51469">
    <property type="entry name" value="SUN"/>
    <property type="match status" value="1"/>
</dbReference>
<evidence type="ECO:0000259" key="8">
    <source>
        <dbReference type="PROSITE" id="PS51469"/>
    </source>
</evidence>
<dbReference type="FunFam" id="2.60.120.260:FF:000009">
    <property type="entry name" value="SUN domain-containing protein 1 isoform X1"/>
    <property type="match status" value="1"/>
</dbReference>
<name>A0A915EBY9_9BILA</name>
<dbReference type="Gene3D" id="2.60.120.260">
    <property type="entry name" value="Galactose-binding domain-like"/>
    <property type="match status" value="1"/>
</dbReference>
<dbReference type="GO" id="GO:0043495">
    <property type="term" value="F:protein-membrane adaptor activity"/>
    <property type="evidence" value="ECO:0007669"/>
    <property type="project" value="TreeGrafter"/>
</dbReference>
<evidence type="ECO:0000256" key="6">
    <source>
        <dbReference type="SAM" id="MobiDB-lite"/>
    </source>
</evidence>
<dbReference type="PANTHER" id="PTHR12911:SF8">
    <property type="entry name" value="KLAROID PROTEIN-RELATED"/>
    <property type="match status" value="1"/>
</dbReference>
<evidence type="ECO:0000256" key="5">
    <source>
        <dbReference type="ARBA" id="ARBA00023136"/>
    </source>
</evidence>
<feature type="domain" description="SUN" evidence="8">
    <location>
        <begin position="660"/>
        <end position="824"/>
    </location>
</feature>
<keyword evidence="3 7" id="KW-1133">Transmembrane helix</keyword>
<dbReference type="InterPro" id="IPR012919">
    <property type="entry name" value="SUN_dom"/>
</dbReference>
<feature type="compositionally biased region" description="Low complexity" evidence="6">
    <location>
        <begin position="13"/>
        <end position="28"/>
    </location>
</feature>
<feature type="transmembrane region" description="Helical" evidence="7">
    <location>
        <begin position="445"/>
        <end position="463"/>
    </location>
</feature>
<keyword evidence="5 7" id="KW-0472">Membrane</keyword>
<keyword evidence="9" id="KW-1185">Reference proteome</keyword>
<evidence type="ECO:0000313" key="9">
    <source>
        <dbReference type="Proteomes" id="UP000887574"/>
    </source>
</evidence>
<protein>
    <submittedName>
        <fullName evidence="10">SUN domain-containing protein</fullName>
    </submittedName>
</protein>
<evidence type="ECO:0000256" key="3">
    <source>
        <dbReference type="ARBA" id="ARBA00022989"/>
    </source>
</evidence>
<sequence>MSSAFESVRKRLSFSPSPSPSSASLTSRLSQEEIDEILTSPYETGYTYSSSAAYKRTSGSTEFRHPQLCRRLKLAPPQYNSQTNQYDYYTFEDELKSSYASTKNFNMLEKLFYKVCHSIQVLIVFSITCLIFVWKTSWTALKYTGKWLLKYFVIIPLFAPYYAALQYYYKAKYAYAASVYVYPSVKQWLTWFWDKYIVSKTTTTTTSIVTEVDTDENEGNPPSYDQSTSIKQPKMRKALSGSYKAYKNSPFKSIFWTILWVLTMGLVGASGASGTERRETDSTSGGPNLRTRSQLKGILKQSQQQESSLQHTWNKRSGYVQQFTQDETQISFSKILSGLLYVVFTPFRWIYNLVSWLSTSIKDLVSWLGGGIKQLAGWIYTNLMWIYWGGVPKAIYSYCFTRSVDSSQVVSHKQVFKTRSLQGEEMVKENKESATILYIRLAEMVVNWPATTFLLWFLFYPLMNPQSTEVPSHSALASLHHEIDMLKQDLRQLSLKQSESTQSHNHIHQAAPSSGASEIDGLDAKIAEILNQLMTSEQDITNQEAEQNQQAHMDEIEREVDKKIANFMSSISAQVNDQNSKLFQELEQLRESYIKLSAEKSAAATTTNKETKSTTLILERQTELDESLYYSKVRQLIKESIQRYDADKTGLPDYALESSGGAVASIRCTVPYNERSRTQMIFGIPLWYSSYSPRSVIQRKGYGASAGECWAFVGPHGYLTIRLSQKINVTAVSYEHLPVQLSPDGHIQTAPKDFLIYSYQDVDDLDSRFLLGNFTYNDKGEPLQMFQMQHYDPRMTPVIEFETTSNYGAMVTCLYRFRVHGALPKKTN</sequence>
<keyword evidence="2 7" id="KW-0812">Transmembrane</keyword>
<dbReference type="WBParaSite" id="jg4724">
    <property type="protein sequence ID" value="jg4724"/>
    <property type="gene ID" value="jg4724"/>
</dbReference>
<reference evidence="10" key="1">
    <citation type="submission" date="2022-11" db="UniProtKB">
        <authorList>
            <consortium name="WormBaseParasite"/>
        </authorList>
    </citation>
    <scope>IDENTIFICATION</scope>
</reference>
<feature type="region of interest" description="Disordered" evidence="6">
    <location>
        <begin position="211"/>
        <end position="231"/>
    </location>
</feature>
<evidence type="ECO:0000256" key="7">
    <source>
        <dbReference type="SAM" id="Phobius"/>
    </source>
</evidence>
<evidence type="ECO:0000256" key="2">
    <source>
        <dbReference type="ARBA" id="ARBA00022692"/>
    </source>
</evidence>
<accession>A0A915EBY9</accession>
<dbReference type="GO" id="GO:0034993">
    <property type="term" value="C:meiotic nuclear membrane microtubule tethering complex"/>
    <property type="evidence" value="ECO:0007669"/>
    <property type="project" value="TreeGrafter"/>
</dbReference>
<comment type="subcellular location">
    <subcellularLocation>
        <location evidence="1">Membrane</location>
    </subcellularLocation>
</comment>
<feature type="transmembrane region" description="Helical" evidence="7">
    <location>
        <begin position="111"/>
        <end position="135"/>
    </location>
</feature>
<feature type="transmembrane region" description="Helical" evidence="7">
    <location>
        <begin position="335"/>
        <end position="354"/>
    </location>
</feature>
<evidence type="ECO:0000256" key="4">
    <source>
        <dbReference type="ARBA" id="ARBA00023054"/>
    </source>
</evidence>
<organism evidence="9 10">
    <name type="scientific">Ditylenchus dipsaci</name>
    <dbReference type="NCBI Taxonomy" id="166011"/>
    <lineage>
        <taxon>Eukaryota</taxon>
        <taxon>Metazoa</taxon>
        <taxon>Ecdysozoa</taxon>
        <taxon>Nematoda</taxon>
        <taxon>Chromadorea</taxon>
        <taxon>Rhabditida</taxon>
        <taxon>Tylenchina</taxon>
        <taxon>Tylenchomorpha</taxon>
        <taxon>Sphaerularioidea</taxon>
        <taxon>Anguinidae</taxon>
        <taxon>Anguininae</taxon>
        <taxon>Ditylenchus</taxon>
    </lineage>
</organism>
<proteinExistence type="predicted"/>
<dbReference type="InterPro" id="IPR045119">
    <property type="entry name" value="SUN1-5"/>
</dbReference>
<feature type="region of interest" description="Disordered" evidence="6">
    <location>
        <begin position="1"/>
        <end position="28"/>
    </location>
</feature>
<feature type="region of interest" description="Disordered" evidence="6">
    <location>
        <begin position="271"/>
        <end position="291"/>
    </location>
</feature>
<feature type="compositionally biased region" description="Polar residues" evidence="6">
    <location>
        <begin position="282"/>
        <end position="291"/>
    </location>
</feature>
<feature type="region of interest" description="Disordered" evidence="6">
    <location>
        <begin position="497"/>
        <end position="516"/>
    </location>
</feature>
<dbReference type="AlphaFoldDB" id="A0A915EBY9"/>
<evidence type="ECO:0000313" key="10">
    <source>
        <dbReference type="WBParaSite" id="jg4724"/>
    </source>
</evidence>
<dbReference type="Pfam" id="PF07738">
    <property type="entry name" value="Sad1_UNC"/>
    <property type="match status" value="1"/>
</dbReference>
<feature type="transmembrane region" description="Helical" evidence="7">
    <location>
        <begin position="147"/>
        <end position="165"/>
    </location>
</feature>
<dbReference type="PANTHER" id="PTHR12911">
    <property type="entry name" value="SAD1/UNC-84-LIKE PROTEIN-RELATED"/>
    <property type="match status" value="1"/>
</dbReference>
<evidence type="ECO:0000256" key="1">
    <source>
        <dbReference type="ARBA" id="ARBA00004370"/>
    </source>
</evidence>
<keyword evidence="4" id="KW-0175">Coiled coil</keyword>
<feature type="transmembrane region" description="Helical" evidence="7">
    <location>
        <begin position="254"/>
        <end position="272"/>
    </location>
</feature>
<dbReference type="Proteomes" id="UP000887574">
    <property type="component" value="Unplaced"/>
</dbReference>